<dbReference type="SUPFAM" id="SSF51905">
    <property type="entry name" value="FAD/NAD(P)-binding domain"/>
    <property type="match status" value="2"/>
</dbReference>
<sequence>MNITLSRRQLLAAALLLPASTASARKRGPRIIVVGAGFGGASCARQLRLYLPNADILLIDRQARFLTGPFSNGVIAGLDEVAMITRHTRDVATAHRVRVLIDEVVTIDPVKREVRTAQHGVHRADRIVVAPGVSMRWDRIEGLHPGNSDAMPHGWLGGTQVTGLRDRFAALADGARIVIAAPPNPYRCPPGPYERASLMAAALQRRGHRNSRILIADAKDDFTKRALFQLEWDRRYPGVIEWIPRALNGEVVRVDTQRHHLWLRDATMPIQADLASVIPAQTAAQLAIDADLTDETQWCPVHPQRFESTRHAGIHVIGDAAIAAPMPKSGFAANSQAKLCAAAIAADLLGKPMPKAMLLNTCYSLLDTDAAISVSGYYAVVADRLSVLSEGISALGGDATQRRSEAEQARAWYRTITRDSFG</sequence>
<dbReference type="EMBL" id="FQWZ01000003">
    <property type="protein sequence ID" value="SHG83471.1"/>
    <property type="molecule type" value="Genomic_DNA"/>
</dbReference>
<evidence type="ECO:0000259" key="4">
    <source>
        <dbReference type="Pfam" id="PF07992"/>
    </source>
</evidence>
<dbReference type="InterPro" id="IPR036188">
    <property type="entry name" value="FAD/NAD-bd_sf"/>
</dbReference>
<dbReference type="PANTHER" id="PTHR43755">
    <property type="match status" value="1"/>
</dbReference>
<dbReference type="AlphaFoldDB" id="A0A1M5N1R2"/>
<evidence type="ECO:0000256" key="2">
    <source>
        <dbReference type="ARBA" id="ARBA00022827"/>
    </source>
</evidence>
<dbReference type="Gene3D" id="3.50.50.60">
    <property type="entry name" value="FAD/NAD(P)-binding domain"/>
    <property type="match status" value="2"/>
</dbReference>
<accession>A0A1M5N1R2</accession>
<evidence type="ECO:0000256" key="3">
    <source>
        <dbReference type="SAM" id="SignalP"/>
    </source>
</evidence>
<dbReference type="InterPro" id="IPR015323">
    <property type="entry name" value="FlavoCytC_S_DH_flav-bd"/>
</dbReference>
<feature type="chain" id="PRO_5012160663" evidence="3">
    <location>
        <begin position="25"/>
        <end position="422"/>
    </location>
</feature>
<keyword evidence="8" id="KW-1185">Reference proteome</keyword>
<dbReference type="Pfam" id="PF07992">
    <property type="entry name" value="Pyr_redox_2"/>
    <property type="match status" value="1"/>
</dbReference>
<feature type="signal peptide" evidence="3">
    <location>
        <begin position="1"/>
        <end position="24"/>
    </location>
</feature>
<dbReference type="Gene3D" id="3.90.760.10">
    <property type="entry name" value="Flavocytochrome c sulphide dehydrogenase, flavin-binding domain"/>
    <property type="match status" value="1"/>
</dbReference>
<feature type="domain" description="Sulfide dehydrogenase [flavocytochrome c] flavoprotein chain central" evidence="6">
    <location>
        <begin position="164"/>
        <end position="279"/>
    </location>
</feature>
<evidence type="ECO:0000313" key="7">
    <source>
        <dbReference type="EMBL" id="SHG83471.1"/>
    </source>
</evidence>
<dbReference type="Proteomes" id="UP000199758">
    <property type="component" value="Unassembled WGS sequence"/>
</dbReference>
<keyword evidence="3" id="KW-0732">Signal</keyword>
<dbReference type="GO" id="GO:0050660">
    <property type="term" value="F:flavin adenine dinucleotide binding"/>
    <property type="evidence" value="ECO:0007669"/>
    <property type="project" value="InterPro"/>
</dbReference>
<dbReference type="GO" id="GO:0016491">
    <property type="term" value="F:oxidoreductase activity"/>
    <property type="evidence" value="ECO:0007669"/>
    <property type="project" value="InterPro"/>
</dbReference>
<dbReference type="Pfam" id="PF09242">
    <property type="entry name" value="FCSD-flav_bind"/>
    <property type="match status" value="1"/>
</dbReference>
<protein>
    <submittedName>
        <fullName evidence="7">Sulfide dehydrogenase [flavocytochrome c] flavoprotein chain</fullName>
    </submittedName>
</protein>
<evidence type="ECO:0000313" key="8">
    <source>
        <dbReference type="Proteomes" id="UP000199758"/>
    </source>
</evidence>
<dbReference type="OrthoDB" id="9802771at2"/>
<keyword evidence="1" id="KW-0285">Flavoprotein</keyword>
<dbReference type="InterPro" id="IPR006311">
    <property type="entry name" value="TAT_signal"/>
</dbReference>
<evidence type="ECO:0000256" key="1">
    <source>
        <dbReference type="ARBA" id="ARBA00022630"/>
    </source>
</evidence>
<organism evidence="7 8">
    <name type="scientific">Hydrocarboniphaga daqingensis</name>
    <dbReference type="NCBI Taxonomy" id="490188"/>
    <lineage>
        <taxon>Bacteria</taxon>
        <taxon>Pseudomonadati</taxon>
        <taxon>Pseudomonadota</taxon>
        <taxon>Gammaproteobacteria</taxon>
        <taxon>Nevskiales</taxon>
        <taxon>Nevskiaceae</taxon>
        <taxon>Hydrocarboniphaga</taxon>
    </lineage>
</organism>
<dbReference type="STRING" id="490188.SAMN04488068_1584"/>
<name>A0A1M5N1R2_9GAMM</name>
<reference evidence="7 8" key="1">
    <citation type="submission" date="2016-11" db="EMBL/GenBank/DDBJ databases">
        <authorList>
            <person name="Jaros S."/>
            <person name="Januszkiewicz K."/>
            <person name="Wedrychowicz H."/>
        </authorList>
    </citation>
    <scope>NUCLEOTIDE SEQUENCE [LARGE SCALE GENOMIC DNA]</scope>
    <source>
        <strain evidence="7 8">CGMCC 1.7049</strain>
    </source>
</reference>
<dbReference type="PROSITE" id="PS51318">
    <property type="entry name" value="TAT"/>
    <property type="match status" value="1"/>
</dbReference>
<dbReference type="RefSeq" id="WP_072896253.1">
    <property type="nucleotide sequence ID" value="NZ_FQWZ01000003.1"/>
</dbReference>
<dbReference type="InterPro" id="IPR052541">
    <property type="entry name" value="SQRD"/>
</dbReference>
<evidence type="ECO:0000259" key="6">
    <source>
        <dbReference type="Pfam" id="PF21706"/>
    </source>
</evidence>
<dbReference type="InterPro" id="IPR049386">
    <property type="entry name" value="FCSD_central"/>
</dbReference>
<feature type="domain" description="FAD/NAD(P)-binding" evidence="4">
    <location>
        <begin position="30"/>
        <end position="143"/>
    </location>
</feature>
<dbReference type="InterPro" id="IPR037092">
    <property type="entry name" value="FlavoCytC_S_DH_flav-bd_sf"/>
</dbReference>
<dbReference type="PANTHER" id="PTHR43755:SF1">
    <property type="entry name" value="FAD-DEPENDENT PYRIDINE NUCLEOTIDE-DISULPHIDE OXIDOREDUCTASE"/>
    <property type="match status" value="1"/>
</dbReference>
<dbReference type="Pfam" id="PF21706">
    <property type="entry name" value="FCSD_central"/>
    <property type="match status" value="1"/>
</dbReference>
<dbReference type="InterPro" id="IPR016156">
    <property type="entry name" value="FAD/NAD-linked_Rdtase_dimer_sf"/>
</dbReference>
<keyword evidence="2" id="KW-0274">FAD</keyword>
<evidence type="ECO:0000259" key="5">
    <source>
        <dbReference type="Pfam" id="PF09242"/>
    </source>
</evidence>
<proteinExistence type="predicted"/>
<dbReference type="SUPFAM" id="SSF55424">
    <property type="entry name" value="FAD/NAD-linked reductases, dimerisation (C-terminal) domain"/>
    <property type="match status" value="1"/>
</dbReference>
<gene>
    <name evidence="7" type="ORF">SAMN04488068_1584</name>
</gene>
<dbReference type="InterPro" id="IPR023753">
    <property type="entry name" value="FAD/NAD-binding_dom"/>
</dbReference>
<feature type="domain" description="Flavocytochrome c sulphide dehydrogenase flavin-binding" evidence="5">
    <location>
        <begin position="354"/>
        <end position="421"/>
    </location>
</feature>